<name>A0AA89CBS7_PINIB</name>
<feature type="region of interest" description="Disordered" evidence="1">
    <location>
        <begin position="243"/>
        <end position="304"/>
    </location>
</feature>
<keyword evidence="3" id="KW-1185">Reference proteome</keyword>
<dbReference type="EMBL" id="VSWD01000001">
    <property type="protein sequence ID" value="KAK3108612.1"/>
    <property type="molecule type" value="Genomic_DNA"/>
</dbReference>
<proteinExistence type="predicted"/>
<dbReference type="Proteomes" id="UP001186944">
    <property type="component" value="Unassembled WGS sequence"/>
</dbReference>
<accession>A0AA89CBS7</accession>
<gene>
    <name evidence="2" type="ORF">FSP39_011853</name>
</gene>
<dbReference type="AlphaFoldDB" id="A0AA89CBS7"/>
<reference evidence="2" key="1">
    <citation type="submission" date="2019-08" db="EMBL/GenBank/DDBJ databases">
        <title>The improved chromosome-level genome for the pearl oyster Pinctada fucata martensii using PacBio sequencing and Hi-C.</title>
        <authorList>
            <person name="Zheng Z."/>
        </authorList>
    </citation>
    <scope>NUCLEOTIDE SEQUENCE</scope>
    <source>
        <strain evidence="2">ZZ-2019</strain>
        <tissue evidence="2">Adductor muscle</tissue>
    </source>
</reference>
<feature type="compositionally biased region" description="Polar residues" evidence="1">
    <location>
        <begin position="445"/>
        <end position="459"/>
    </location>
</feature>
<evidence type="ECO:0000313" key="2">
    <source>
        <dbReference type="EMBL" id="KAK3108612.1"/>
    </source>
</evidence>
<organism evidence="2 3">
    <name type="scientific">Pinctada imbricata</name>
    <name type="common">Atlantic pearl-oyster</name>
    <name type="synonym">Pinctada martensii</name>
    <dbReference type="NCBI Taxonomy" id="66713"/>
    <lineage>
        <taxon>Eukaryota</taxon>
        <taxon>Metazoa</taxon>
        <taxon>Spiralia</taxon>
        <taxon>Lophotrochozoa</taxon>
        <taxon>Mollusca</taxon>
        <taxon>Bivalvia</taxon>
        <taxon>Autobranchia</taxon>
        <taxon>Pteriomorphia</taxon>
        <taxon>Pterioida</taxon>
        <taxon>Pterioidea</taxon>
        <taxon>Pteriidae</taxon>
        <taxon>Pinctada</taxon>
    </lineage>
</organism>
<evidence type="ECO:0000313" key="3">
    <source>
        <dbReference type="Proteomes" id="UP001186944"/>
    </source>
</evidence>
<feature type="region of interest" description="Disordered" evidence="1">
    <location>
        <begin position="433"/>
        <end position="459"/>
    </location>
</feature>
<protein>
    <submittedName>
        <fullName evidence="2">Uncharacterized protein</fullName>
    </submittedName>
</protein>
<feature type="region of interest" description="Disordered" evidence="1">
    <location>
        <begin position="338"/>
        <end position="360"/>
    </location>
</feature>
<comment type="caution">
    <text evidence="2">The sequence shown here is derived from an EMBL/GenBank/DDBJ whole genome shotgun (WGS) entry which is preliminary data.</text>
</comment>
<feature type="compositionally biased region" description="Polar residues" evidence="1">
    <location>
        <begin position="291"/>
        <end position="301"/>
    </location>
</feature>
<evidence type="ECO:0000256" key="1">
    <source>
        <dbReference type="SAM" id="MobiDB-lite"/>
    </source>
</evidence>
<feature type="compositionally biased region" description="Polar residues" evidence="1">
    <location>
        <begin position="246"/>
        <end position="261"/>
    </location>
</feature>
<sequence>MEPPVAAFVLSPEEDILSHGHVFYNLVRPRRDTATDTVMLESSDGAVNVVPRKRIYRMESLEELEDFQGEILRRPLVVQPLLKIGSGIQMMKCFFCINEERWAILINQTHPKVLGRILMGMDVAKRAIRSGQNFVLEFNFGDIIRRFYNSIMAQNQQTRFSYMDCEFADLIIVYNQRFAARGQQARRLQFCFDDIEGPDVTVRRVELAEMEQPDSRFRVIPQEHYREILPGWTFADEMDEEIDYNYHNSGPSTTNQNNGTRAGNPRRSGRQMGRTRSQRQEVTVDLHAPGGTTSANETSFSDIGRVTDNEMVARNSDGYGASVAHVDSEWENHSVPRFLHSHQNSGGGRSSMADSGYQDDDVDLNGLDRNRLLQGYHGNRYTDFSSSDVIVHSDKDRLAYDNAAFHDFSDSEIDVPSTSQNNSYRERRSFDQGYEGTPLHRHDNGSSQIKSTSRSEESSMYFQTIDQMNANSKKSSHVSESVLI</sequence>